<keyword evidence="6 8" id="KW-1133">Transmembrane helix</keyword>
<keyword evidence="7 8" id="KW-0472">Membrane</keyword>
<dbReference type="GO" id="GO:0005886">
    <property type="term" value="C:plasma membrane"/>
    <property type="evidence" value="ECO:0007669"/>
    <property type="project" value="UniProtKB-SubCell"/>
</dbReference>
<dbReference type="AlphaFoldDB" id="A0A2M7TKY6"/>
<dbReference type="GO" id="GO:0016763">
    <property type="term" value="F:pentosyltransferase activity"/>
    <property type="evidence" value="ECO:0007669"/>
    <property type="project" value="TreeGrafter"/>
</dbReference>
<evidence type="ECO:0000313" key="11">
    <source>
        <dbReference type="Proteomes" id="UP000229753"/>
    </source>
</evidence>
<organism evidence="10 11">
    <name type="scientific">Candidatus Woesebacteria bacterium CG_4_10_14_0_2_um_filter_39_14</name>
    <dbReference type="NCBI Taxonomy" id="1975054"/>
    <lineage>
        <taxon>Bacteria</taxon>
        <taxon>Candidatus Woeseibacteriota</taxon>
    </lineage>
</organism>
<keyword evidence="2" id="KW-1003">Cell membrane</keyword>
<feature type="transmembrane region" description="Helical" evidence="8">
    <location>
        <begin position="384"/>
        <end position="400"/>
    </location>
</feature>
<keyword evidence="5 8" id="KW-0812">Transmembrane</keyword>
<dbReference type="PANTHER" id="PTHR33908">
    <property type="entry name" value="MANNOSYLTRANSFERASE YKCB-RELATED"/>
    <property type="match status" value="1"/>
</dbReference>
<dbReference type="InterPro" id="IPR050297">
    <property type="entry name" value="LipidA_mod_glycosyltrf_83"/>
</dbReference>
<reference evidence="11" key="1">
    <citation type="submission" date="2017-09" db="EMBL/GenBank/DDBJ databases">
        <title>Depth-based differentiation of microbial function through sediment-hosted aquifers and enrichment of novel symbionts in the deep terrestrial subsurface.</title>
        <authorList>
            <person name="Probst A.J."/>
            <person name="Ladd B."/>
            <person name="Jarett J.K."/>
            <person name="Geller-Mcgrath D.E."/>
            <person name="Sieber C.M.K."/>
            <person name="Emerson J.B."/>
            <person name="Anantharaman K."/>
            <person name="Thomas B.C."/>
            <person name="Malmstrom R."/>
            <person name="Stieglmeier M."/>
            <person name="Klingl A."/>
            <person name="Woyke T."/>
            <person name="Ryan C.M."/>
            <person name="Banfield J.F."/>
        </authorList>
    </citation>
    <scope>NUCLEOTIDE SEQUENCE [LARGE SCALE GENOMIC DNA]</scope>
</reference>
<protein>
    <recommendedName>
        <fullName evidence="9">Glycosyltransferase RgtA/B/C/D-like domain-containing protein</fullName>
    </recommendedName>
</protein>
<feature type="domain" description="Glycosyltransferase RgtA/B/C/D-like" evidence="9">
    <location>
        <begin position="75"/>
        <end position="233"/>
    </location>
</feature>
<evidence type="ECO:0000313" key="10">
    <source>
        <dbReference type="EMBL" id="PIZ47488.1"/>
    </source>
</evidence>
<keyword evidence="3" id="KW-0328">Glycosyltransferase</keyword>
<comment type="caution">
    <text evidence="10">The sequence shown here is derived from an EMBL/GenBank/DDBJ whole genome shotgun (WGS) entry which is preliminary data.</text>
</comment>
<dbReference type="GO" id="GO:0009103">
    <property type="term" value="P:lipopolysaccharide biosynthetic process"/>
    <property type="evidence" value="ECO:0007669"/>
    <property type="project" value="UniProtKB-ARBA"/>
</dbReference>
<evidence type="ECO:0000256" key="1">
    <source>
        <dbReference type="ARBA" id="ARBA00004651"/>
    </source>
</evidence>
<dbReference type="EMBL" id="PFNO01000171">
    <property type="protein sequence ID" value="PIZ47488.1"/>
    <property type="molecule type" value="Genomic_DNA"/>
</dbReference>
<evidence type="ECO:0000259" key="9">
    <source>
        <dbReference type="Pfam" id="PF13231"/>
    </source>
</evidence>
<keyword evidence="4" id="KW-0808">Transferase</keyword>
<feature type="transmembrane region" description="Helical" evidence="8">
    <location>
        <begin position="53"/>
        <end position="73"/>
    </location>
</feature>
<evidence type="ECO:0000256" key="8">
    <source>
        <dbReference type="SAM" id="Phobius"/>
    </source>
</evidence>
<feature type="transmembrane region" description="Helical" evidence="8">
    <location>
        <begin position="15"/>
        <end position="32"/>
    </location>
</feature>
<feature type="transmembrane region" description="Helical" evidence="8">
    <location>
        <begin position="294"/>
        <end position="312"/>
    </location>
</feature>
<comment type="subcellular location">
    <subcellularLocation>
        <location evidence="1">Cell membrane</location>
        <topology evidence="1">Multi-pass membrane protein</topology>
    </subcellularLocation>
</comment>
<feature type="transmembrane region" description="Helical" evidence="8">
    <location>
        <begin position="332"/>
        <end position="350"/>
    </location>
</feature>
<evidence type="ECO:0000256" key="6">
    <source>
        <dbReference type="ARBA" id="ARBA00022989"/>
    </source>
</evidence>
<sequence>MEKIVNWVKENKFEAILLLVIIIVASFLRLYKIADYMTYLGDEGRDVIVVRRLLVYFDPILIGPGTSIGNMYLGPLYYYLIAPSLWLARFSPVGPSVFVALIGVITVFLVWLIGKEWFGKTAGLIAAGLYAISPTVIIFSRSSWNPNVMPFFSLLSIYSVWKVYKSREASREVGCWFIVLGISYAFCLQSHYLGLLLLPTIGIFLLVKYLGLKKEKLQKPFIKNSLIGLIIFLFLMSPLVIFDARHGWRNIEAMKNFFSIRQETVSIKPWNAIPKIWPIFEKVNTRLLAGRNDFAGKTISFAFVVFLLWLLFNSKKLTINRKQSLALRAQPLAIILIWLGFALLGLGLYKKEIYDHYYGFFFPAPFILIGGIFQFMFEKKRIKLFLYFAIFCLVSVNLWNTPIRYPPNFQLQRSEDIAKFIEEKSTGERFNIATISERNNRDVYQYFLTLWGAQVVDTDPSAVKYTVTDQLFVVCEKPKEDCDPVHDPSAWITNFGWTKIVNQWEVSGVNIYKLGRAK</sequence>
<dbReference type="Pfam" id="PF13231">
    <property type="entry name" value="PMT_2"/>
    <property type="match status" value="1"/>
</dbReference>
<evidence type="ECO:0000256" key="7">
    <source>
        <dbReference type="ARBA" id="ARBA00023136"/>
    </source>
</evidence>
<evidence type="ECO:0000256" key="4">
    <source>
        <dbReference type="ARBA" id="ARBA00022679"/>
    </source>
</evidence>
<feature type="transmembrane region" description="Helical" evidence="8">
    <location>
        <begin position="356"/>
        <end position="377"/>
    </location>
</feature>
<feature type="transmembrane region" description="Helical" evidence="8">
    <location>
        <begin position="224"/>
        <end position="242"/>
    </location>
</feature>
<proteinExistence type="predicted"/>
<dbReference type="Proteomes" id="UP000229753">
    <property type="component" value="Unassembled WGS sequence"/>
</dbReference>
<feature type="transmembrane region" description="Helical" evidence="8">
    <location>
        <begin position="93"/>
        <end position="114"/>
    </location>
</feature>
<evidence type="ECO:0000256" key="3">
    <source>
        <dbReference type="ARBA" id="ARBA00022676"/>
    </source>
</evidence>
<accession>A0A2M7TKY6</accession>
<dbReference type="PANTHER" id="PTHR33908:SF11">
    <property type="entry name" value="MEMBRANE PROTEIN"/>
    <property type="match status" value="1"/>
</dbReference>
<feature type="transmembrane region" description="Helical" evidence="8">
    <location>
        <begin position="192"/>
        <end position="212"/>
    </location>
</feature>
<dbReference type="InterPro" id="IPR038731">
    <property type="entry name" value="RgtA/B/C-like"/>
</dbReference>
<gene>
    <name evidence="10" type="ORF">COY29_05150</name>
</gene>
<feature type="transmembrane region" description="Helical" evidence="8">
    <location>
        <begin position="121"/>
        <end position="141"/>
    </location>
</feature>
<evidence type="ECO:0000256" key="2">
    <source>
        <dbReference type="ARBA" id="ARBA00022475"/>
    </source>
</evidence>
<name>A0A2M7TKY6_9BACT</name>
<evidence type="ECO:0000256" key="5">
    <source>
        <dbReference type="ARBA" id="ARBA00022692"/>
    </source>
</evidence>